<comment type="pathway">
    <text evidence="2 6">One-carbon metabolism; tetrahydrofolate interconversion.</text>
</comment>
<gene>
    <name evidence="7" type="ORF">JGUZn3_03960</name>
</gene>
<evidence type="ECO:0000256" key="3">
    <source>
        <dbReference type="ARBA" id="ARBA00022630"/>
    </source>
</evidence>
<evidence type="ECO:0000313" key="8">
    <source>
        <dbReference type="Proteomes" id="UP000516349"/>
    </source>
</evidence>
<dbReference type="GO" id="GO:0006555">
    <property type="term" value="P:methionine metabolic process"/>
    <property type="evidence" value="ECO:0007669"/>
    <property type="project" value="InterPro"/>
</dbReference>
<accession>A0A7H1NPD7</accession>
<evidence type="ECO:0000313" key="7">
    <source>
        <dbReference type="EMBL" id="QNT77647.1"/>
    </source>
</evidence>
<dbReference type="InterPro" id="IPR003171">
    <property type="entry name" value="Mehydrof_redctse-like"/>
</dbReference>
<comment type="similarity">
    <text evidence="6">Belongs to the methylenetetrahydrofolate reductase family.</text>
</comment>
<dbReference type="SUPFAM" id="SSF51730">
    <property type="entry name" value="FAD-linked oxidoreductase"/>
    <property type="match status" value="1"/>
</dbReference>
<dbReference type="Proteomes" id="UP000516349">
    <property type="component" value="Chromosome"/>
</dbReference>
<keyword evidence="3 6" id="KW-0285">Flavoprotein</keyword>
<evidence type="ECO:0000256" key="4">
    <source>
        <dbReference type="ARBA" id="ARBA00022827"/>
    </source>
</evidence>
<dbReference type="AlphaFoldDB" id="A0A7H1NPD7"/>
<dbReference type="GO" id="GO:0004489">
    <property type="term" value="F:methylenetetrahydrofolate reductase [NAD(P)H] activity"/>
    <property type="evidence" value="ECO:0007669"/>
    <property type="project" value="InterPro"/>
</dbReference>
<name>A0A7H1NPD7_9PROT</name>
<dbReference type="Pfam" id="PF02219">
    <property type="entry name" value="MTHFR"/>
    <property type="match status" value="1"/>
</dbReference>
<evidence type="ECO:0000256" key="2">
    <source>
        <dbReference type="ARBA" id="ARBA00004777"/>
    </source>
</evidence>
<dbReference type="UniPathway" id="UPA00193"/>
<dbReference type="Gene3D" id="3.20.20.220">
    <property type="match status" value="1"/>
</dbReference>
<comment type="cofactor">
    <cofactor evidence="1 6">
        <name>FAD</name>
        <dbReference type="ChEBI" id="CHEBI:57692"/>
    </cofactor>
</comment>
<organism evidence="7 8">
    <name type="scientific">Entomobacter blattae</name>
    <dbReference type="NCBI Taxonomy" id="2762277"/>
    <lineage>
        <taxon>Bacteria</taxon>
        <taxon>Pseudomonadati</taxon>
        <taxon>Pseudomonadota</taxon>
        <taxon>Alphaproteobacteria</taxon>
        <taxon>Acetobacterales</taxon>
        <taxon>Acetobacteraceae</taxon>
        <taxon>Entomobacter</taxon>
    </lineage>
</organism>
<dbReference type="GO" id="GO:0035999">
    <property type="term" value="P:tetrahydrofolate interconversion"/>
    <property type="evidence" value="ECO:0007669"/>
    <property type="project" value="UniProtKB-UniPathway"/>
</dbReference>
<reference evidence="7 8" key="1">
    <citation type="submission" date="2020-08" db="EMBL/GenBank/DDBJ databases">
        <title>Complete genome sequence of Entomobacter blattae G55GP.</title>
        <authorList>
            <person name="Poehlein A."/>
            <person name="Guzman J."/>
            <person name="Daniel R."/>
            <person name="Vilcinskas A."/>
        </authorList>
    </citation>
    <scope>NUCLEOTIDE SEQUENCE [LARGE SCALE GENOMIC DNA]</scope>
    <source>
        <strain evidence="7 8">G55GP</strain>
    </source>
</reference>
<keyword evidence="4 6" id="KW-0274">FAD</keyword>
<evidence type="ECO:0000256" key="5">
    <source>
        <dbReference type="ARBA" id="ARBA00023002"/>
    </source>
</evidence>
<keyword evidence="8" id="KW-1185">Reference proteome</keyword>
<dbReference type="InterPro" id="IPR029041">
    <property type="entry name" value="FAD-linked_oxidoreductase-like"/>
</dbReference>
<proteinExistence type="inferred from homology"/>
<keyword evidence="5 6" id="KW-0560">Oxidoreductase</keyword>
<evidence type="ECO:0000256" key="6">
    <source>
        <dbReference type="RuleBase" id="RU003862"/>
    </source>
</evidence>
<evidence type="ECO:0000256" key="1">
    <source>
        <dbReference type="ARBA" id="ARBA00001974"/>
    </source>
</evidence>
<dbReference type="EMBL" id="CP060244">
    <property type="protein sequence ID" value="QNT77647.1"/>
    <property type="molecule type" value="Genomic_DNA"/>
</dbReference>
<sequence length="255" mass="28898">MAIFFITGHGVTRISIELVPRSQDVLLSEAKTIQTLCPDICTINIPDLLQFSLRSYDACSKVSAFFSSCIPHIRAIDINPLAPLPGHDRPELKEVLVIKGDPPKNMQRRIYSHTSEAIIRRYKKELPHLKVYAAFDPYRRSPKEEMAAIQRKEDAGADGFFTQPFFDTHYLKTCMDWMEGKNVFWGICPVIGENSQAYWENTNNVIFPSGFLPTMEANISLGQAIMNTLTAHNANTYIMPVRVKLETYLSKLLAV</sequence>
<dbReference type="KEGG" id="ebla:JGUZn3_03960"/>
<protein>
    <recommendedName>
        <fullName evidence="6">Methylenetetrahydrofolate reductase</fullName>
    </recommendedName>
</protein>